<organism evidence="5 6">
    <name type="scientific">Blautia ammoniilytica</name>
    <dbReference type="NCBI Taxonomy" id="2981782"/>
    <lineage>
        <taxon>Bacteria</taxon>
        <taxon>Bacillati</taxon>
        <taxon>Bacillota</taxon>
        <taxon>Clostridia</taxon>
        <taxon>Lachnospirales</taxon>
        <taxon>Lachnospiraceae</taxon>
        <taxon>Blautia</taxon>
    </lineage>
</organism>
<feature type="region of interest" description="Disordered" evidence="1">
    <location>
        <begin position="1759"/>
        <end position="1899"/>
    </location>
</feature>
<keyword evidence="2" id="KW-1133">Transmembrane helix</keyword>
<dbReference type="RefSeq" id="WP_158420330.1">
    <property type="nucleotide sequence ID" value="NZ_JAOQJL010000002.1"/>
</dbReference>
<dbReference type="Pfam" id="PF24547">
    <property type="entry name" value="DUF7601"/>
    <property type="match status" value="1"/>
</dbReference>
<feature type="compositionally biased region" description="Acidic residues" evidence="1">
    <location>
        <begin position="57"/>
        <end position="82"/>
    </location>
</feature>
<evidence type="ECO:0000313" key="5">
    <source>
        <dbReference type="EMBL" id="MCU6764111.1"/>
    </source>
</evidence>
<sequence>MLRRKLWNKMIALGLCISMAVGGNAAGFLTESMAYGSEFSDGEEQNQKGSGEADPSPAEEPEEIDISDEEGPEDINEPEEADLSSQIQEAEDAPEDVQEIMDVPQEEESTDQDEQEYTEAEEFLDDPDLLETSNQPVDGIEDIIDVNNPECGIIYDIDTTGMTLDETYNDIFLDGNYRYMSSMYYNGTWYQGNHGYLLYGWNDIEKKYEFLVANNISQSTIRLLKQLEQYGDADKYSKYRMIIMPFYYNSYQKKYIPASILIKYKARWIDNMNYSVIDNMVFYEKKQVSDAGNGSPMPTMPDTWETNYSAPEDSVRLTDSDLRVVTQIQNIQSRKAVSYKESGLPDGSVMITNTGEKDVIIKAEVELTGKTEFVDNNGDCKIFNKSSEVRSCGLKGALYEKNEQGNWKEIENSRSSISLGSNERTLKPGDAYVVYAPVSVLYNYQVWIKPQVQEEELSIEYKELTEGNVWKQSGEKWTAVLSSDNELEESPILGIQAEEASLPTYKENGLPNYALLVRGDPNTGTVTGYDGVERYPGYFIRVNPCWDKNHNNQPNTYQNSALRAVCIYYKLNQETGKYELEEEYKRPGKHGSYTTNAIETYTDTSDYVHCFYVDPEPDEVAAVIPLDCTAPVEFRYSSNKLADYLKKCSRNYCFQYQVFLNSTQDWKITGVTSLDGESTPYYSEDMVKGSWLTYGHDPADHKGTAGADLMVSVEEQTDGTVLEYGADGLPNIGLRLEVGDIPDTGLDGLLKVNISVPEAYKNGEAGMGYSTNELYRSSDTYEWRYQITGRGGTRMLAAQYRLGDEGIYEEKEYQILNVSSEKKTGFDLSDLNLQKGDIICILPYSPEYTGSYVVRENSSYDRRNVYSNGYYRWGGLVLSEAQYGSSQKIRYFNFDYNVELSGNEENLMLTGQDDTQIQKEGQAFYGIKSVSDDGLSLQKAELSVKEDTREDKCGIGENGLPNYGIIVLPGVREEELLLSSDQPGSGEYDYYIKEYYKKGEDGIYTPYSDTVTVYQAKKSGDRIKKVNEETDPSIVAVIRPILPSAALKNKSFTSDYYDGASYREFQQSDGPFEKTDSSGKILYPQNGTVKYRFWKYKMDWDSGYAYSYYYLGSIKRWKNQNWESTEPVTYSTSRTPYGISGTLDLRDQKERNHVLQATDWGSSYLYCTDLSENGLPYEGLVIQNKNVGGTSDEMAEINVRLDMSEQGTGGEYSLGRMHFWAWLYQKDENGVWHKADNKNDYGDWINLGVPGKGWAYWESGDLDADYGYTVHAHLKDNEAIVILPQYRLCDFSYTVSLNNSKDFDIITEKCQLPADVQLSGRQTYKGTVFQWPNQDNPATHLVLATSPKNTASGENDTASRLTDVRSLPVTLFDYDFGNWDGFELAKQSAQYRFRYDPVNVKNTPVNSFYNTVFPGIVKNQLGEDGLPVLNYTTPFSLFDQTQAATPVNGGTKTVYSNVGFDFVYDPASNEYSYQSSLNHAGYDAGTNKIYQYDKALGIDGWGSKGAGFLPFNSFQDEGVWGTADKGTEGIYLLDQMKTVDYHFGMSMEKDFLIPENGTVAVTDVQGTVNDRKDLVFSFSGDDDAWLFIDGQLVLDMGGIHETVSGSINFTKGIYTVTSSVTGDVQTGSLSDIFAGYPKAIGAFDDSEWAAGTKHTFAFYYLERGGTLSDCAIKFNLPVFKEFSVTKTVEGKETDQKFDMVLELFETNGDPYKGSLYQVTDGTKTSIQTEEGAYSFSLKDKQTINFCVPQECMSYSVTEKNPEGCSVSWKSSDGLSGEGSATDKVSSTANTEIINQYVAPTATPVPTEKPRPTDKPQPTPDITETPQISATPEPAPQVTTPAQTVTPKPEKTPTATPVSEEKEPTNTPAPGQGGSSYRGGGYGGSSGGSSTGTSSPKTGDTSDMALWQCLLLMAIAAILATGWKLQKRKINK</sequence>
<evidence type="ECO:0000256" key="3">
    <source>
        <dbReference type="SAM" id="SignalP"/>
    </source>
</evidence>
<feature type="transmembrane region" description="Helical" evidence="2">
    <location>
        <begin position="1903"/>
        <end position="1922"/>
    </location>
</feature>
<evidence type="ECO:0000256" key="1">
    <source>
        <dbReference type="SAM" id="MobiDB-lite"/>
    </source>
</evidence>
<dbReference type="InterPro" id="IPR055382">
    <property type="entry name" value="DUF7601"/>
</dbReference>
<dbReference type="PANTHER" id="PTHR31137">
    <property type="entry name" value="PROTEIN PSIB-RELATED-RELATED"/>
    <property type="match status" value="1"/>
</dbReference>
<comment type="caution">
    <text evidence="5">The sequence shown here is derived from an EMBL/GenBank/DDBJ whole genome shotgun (WGS) entry which is preliminary data.</text>
</comment>
<dbReference type="PROSITE" id="PS51820">
    <property type="entry name" value="PA14"/>
    <property type="match status" value="1"/>
</dbReference>
<keyword evidence="3" id="KW-0732">Signal</keyword>
<keyword evidence="2" id="KW-0472">Membrane</keyword>
<feature type="domain" description="PA14" evidence="4">
    <location>
        <begin position="1501"/>
        <end position="1688"/>
    </location>
</feature>
<dbReference type="Gene3D" id="2.60.40.1140">
    <property type="entry name" value="Collagen-binding surface protein Cna, B-type domain"/>
    <property type="match status" value="1"/>
</dbReference>
<dbReference type="EMBL" id="JAOQJL010000002">
    <property type="protein sequence ID" value="MCU6764111.1"/>
    <property type="molecule type" value="Genomic_DNA"/>
</dbReference>
<dbReference type="Proteomes" id="UP001652409">
    <property type="component" value="Unassembled WGS sequence"/>
</dbReference>
<evidence type="ECO:0000313" key="6">
    <source>
        <dbReference type="Proteomes" id="UP001652409"/>
    </source>
</evidence>
<feature type="compositionally biased region" description="Gly residues" evidence="1">
    <location>
        <begin position="1870"/>
        <end position="1889"/>
    </location>
</feature>
<accession>A0ABT2TQN5</accession>
<proteinExistence type="predicted"/>
<feature type="compositionally biased region" description="Polar residues" evidence="1">
    <location>
        <begin position="1819"/>
        <end position="1828"/>
    </location>
</feature>
<evidence type="ECO:0000259" key="4">
    <source>
        <dbReference type="PROSITE" id="PS51820"/>
    </source>
</evidence>
<keyword evidence="6" id="KW-1185">Reference proteome</keyword>
<name>A0ABT2TQN5_9FIRM</name>
<feature type="compositionally biased region" description="Acidic residues" evidence="1">
    <location>
        <begin position="89"/>
        <end position="129"/>
    </location>
</feature>
<dbReference type="InterPro" id="IPR037524">
    <property type="entry name" value="PA14/GLEYA"/>
</dbReference>
<feature type="signal peptide" evidence="3">
    <location>
        <begin position="1"/>
        <end position="25"/>
    </location>
</feature>
<feature type="region of interest" description="Disordered" evidence="1">
    <location>
        <begin position="37"/>
        <end position="130"/>
    </location>
</feature>
<dbReference type="InterPro" id="IPR051154">
    <property type="entry name" value="Prespore-cell_inducing_factor"/>
</dbReference>
<reference evidence="5 6" key="1">
    <citation type="journal article" date="2021" name="ISME Commun">
        <title>Automated analysis of genomic sequences facilitates high-throughput and comprehensive description of bacteria.</title>
        <authorList>
            <person name="Hitch T.C.A."/>
        </authorList>
    </citation>
    <scope>NUCLEOTIDE SEQUENCE [LARGE SCALE GENOMIC DNA]</scope>
    <source>
        <strain evidence="5 6">Sanger_23</strain>
    </source>
</reference>
<gene>
    <name evidence="5" type="ORF">OCV61_01645</name>
</gene>
<feature type="chain" id="PRO_5045131441" description="PA14 domain-containing protein" evidence="3">
    <location>
        <begin position="26"/>
        <end position="1931"/>
    </location>
</feature>
<feature type="compositionally biased region" description="Polar residues" evidence="1">
    <location>
        <begin position="1782"/>
        <end position="1793"/>
    </location>
</feature>
<feature type="compositionally biased region" description="Low complexity" evidence="1">
    <location>
        <begin position="1829"/>
        <end position="1857"/>
    </location>
</feature>
<keyword evidence="2" id="KW-0812">Transmembrane</keyword>
<evidence type="ECO:0000256" key="2">
    <source>
        <dbReference type="SAM" id="Phobius"/>
    </source>
</evidence>
<feature type="compositionally biased region" description="Low complexity" evidence="1">
    <location>
        <begin position="1890"/>
        <end position="1899"/>
    </location>
</feature>
<protein>
    <recommendedName>
        <fullName evidence="4">PA14 domain-containing protein</fullName>
    </recommendedName>
</protein>